<dbReference type="AlphaFoldDB" id="A0A644ZK01"/>
<name>A0A644ZK01_9ZZZZ</name>
<reference evidence="1" key="1">
    <citation type="submission" date="2019-08" db="EMBL/GenBank/DDBJ databases">
        <authorList>
            <person name="Kucharzyk K."/>
            <person name="Murdoch R.W."/>
            <person name="Higgins S."/>
            <person name="Loffler F."/>
        </authorList>
    </citation>
    <scope>NUCLEOTIDE SEQUENCE</scope>
</reference>
<protein>
    <submittedName>
        <fullName evidence="1">Uncharacterized protein</fullName>
    </submittedName>
</protein>
<proteinExistence type="predicted"/>
<dbReference type="EMBL" id="VSSQ01009284">
    <property type="protein sequence ID" value="MPM41206.1"/>
    <property type="molecule type" value="Genomic_DNA"/>
</dbReference>
<gene>
    <name evidence="1" type="ORF">SDC9_87856</name>
</gene>
<evidence type="ECO:0000313" key="1">
    <source>
        <dbReference type="EMBL" id="MPM41206.1"/>
    </source>
</evidence>
<comment type="caution">
    <text evidence="1">The sequence shown here is derived from an EMBL/GenBank/DDBJ whole genome shotgun (WGS) entry which is preliminary data.</text>
</comment>
<organism evidence="1">
    <name type="scientific">bioreactor metagenome</name>
    <dbReference type="NCBI Taxonomy" id="1076179"/>
    <lineage>
        <taxon>unclassified sequences</taxon>
        <taxon>metagenomes</taxon>
        <taxon>ecological metagenomes</taxon>
    </lineage>
</organism>
<sequence>MTEAVLLLLTEFSHGFTRFLDHKDRIVAKTTFSVAFVCNVAFHRFADGENAVRGGYQGKGTDKPCTPLLCLFQMREVFQQPFVALSAR</sequence>
<accession>A0A644ZK01</accession>